<dbReference type="AlphaFoldDB" id="A0A927C7F0"/>
<organism evidence="10 11">
    <name type="scientific">Paenibacillus oceani</name>
    <dbReference type="NCBI Taxonomy" id="2772510"/>
    <lineage>
        <taxon>Bacteria</taxon>
        <taxon>Bacillati</taxon>
        <taxon>Bacillota</taxon>
        <taxon>Bacilli</taxon>
        <taxon>Bacillales</taxon>
        <taxon>Paenibacillaceae</taxon>
        <taxon>Paenibacillus</taxon>
    </lineage>
</organism>
<reference evidence="10" key="1">
    <citation type="submission" date="2020-09" db="EMBL/GenBank/DDBJ databases">
        <title>A novel bacterium of genus Paenibacillus, isolated from South China Sea.</title>
        <authorList>
            <person name="Huang H."/>
            <person name="Mo K."/>
            <person name="Hu Y."/>
        </authorList>
    </citation>
    <scope>NUCLEOTIDE SEQUENCE</scope>
    <source>
        <strain evidence="10">IB182363</strain>
    </source>
</reference>
<dbReference type="Gene3D" id="1.10.10.10">
    <property type="entry name" value="Winged helix-like DNA-binding domain superfamily/Winged helix DNA-binding domain"/>
    <property type="match status" value="1"/>
</dbReference>
<comment type="caution">
    <text evidence="10">The sequence shown here is derived from an EMBL/GenBank/DDBJ whole genome shotgun (WGS) entry which is preliminary data.</text>
</comment>
<dbReference type="InterPro" id="IPR036390">
    <property type="entry name" value="WH_DNA-bd_sf"/>
</dbReference>
<dbReference type="GO" id="GO:0003677">
    <property type="term" value="F:DNA binding"/>
    <property type="evidence" value="ECO:0007669"/>
    <property type="project" value="UniProtKB-KW"/>
</dbReference>
<dbReference type="SUPFAM" id="SSF46785">
    <property type="entry name" value="Winged helix' DNA-binding domain"/>
    <property type="match status" value="1"/>
</dbReference>
<dbReference type="CDD" id="cd07377">
    <property type="entry name" value="WHTH_GntR"/>
    <property type="match status" value="1"/>
</dbReference>
<dbReference type="PANTHER" id="PTHR43649">
    <property type="entry name" value="ARABINOSE-BINDING PROTEIN-RELATED"/>
    <property type="match status" value="1"/>
</dbReference>
<dbReference type="EMBL" id="JACXJA010000003">
    <property type="protein sequence ID" value="MBD2860906.1"/>
    <property type="molecule type" value="Genomic_DNA"/>
</dbReference>
<keyword evidence="3" id="KW-0805">Transcription regulation</keyword>
<dbReference type="Pfam" id="PF13416">
    <property type="entry name" value="SBP_bac_8"/>
    <property type="match status" value="1"/>
</dbReference>
<evidence type="ECO:0000259" key="9">
    <source>
        <dbReference type="PROSITE" id="PS50949"/>
    </source>
</evidence>
<keyword evidence="7" id="KW-0804">Transcription</keyword>
<evidence type="ECO:0000313" key="11">
    <source>
        <dbReference type="Proteomes" id="UP000639396"/>
    </source>
</evidence>
<evidence type="ECO:0000256" key="1">
    <source>
        <dbReference type="ARBA" id="ARBA00022475"/>
    </source>
</evidence>
<dbReference type="PRINTS" id="PR00035">
    <property type="entry name" value="HTHGNTR"/>
</dbReference>
<sequence length="462" mass="52451">MRRDNEFRYSRLANMLREQIVSGYIKPGQFLLSENELCKYYGMSRTSVRKSLEQLHKEGLIVKKVGQGTIVSPDFVPSPGEKRTLRILATSPSHYVDNCLGTIIEAFQARYPQIDVKLLHFPSFNFWDWQRTGAELGVRPDLVLVTDRSFAESDRLDPFIDLGDKLPDLLDGFYPRIVEPFRHEGVLRALPVTFSPVYLAYNPRLFRRFGVPEPYPGWSREQLIEAAGQLTRDEDGDGVTDLYGLSLSSFPSRWPVVALQNGVKFDATTSRESIVETLKLFRDVLHRKRIATLYQPYRSKINLHAFLREKAAMVLTTSIEIAGWRSEGMTFEAKVAPLPFGPVKSTLLVANAFMIHKDSGDPELALEFLRIALDPGLQTELARDTGFMSCLPDVNAVVWNKRHLESLNITGRHIENGYFLHELFADSHRLDDLSGEMELFWAGLEQPEPLADRIYGILSGAT</sequence>
<dbReference type="Gene3D" id="3.40.190.10">
    <property type="entry name" value="Periplasmic binding protein-like II"/>
    <property type="match status" value="1"/>
</dbReference>
<evidence type="ECO:0000256" key="6">
    <source>
        <dbReference type="ARBA" id="ARBA00023139"/>
    </source>
</evidence>
<keyword evidence="5" id="KW-0472">Membrane</keyword>
<name>A0A927C7F0_9BACL</name>
<keyword evidence="2" id="KW-0732">Signal</keyword>
<protein>
    <submittedName>
        <fullName evidence="10">Extracellular solute-binding protein</fullName>
    </submittedName>
</protein>
<dbReference type="GO" id="GO:0003700">
    <property type="term" value="F:DNA-binding transcription factor activity"/>
    <property type="evidence" value="ECO:0007669"/>
    <property type="project" value="InterPro"/>
</dbReference>
<dbReference type="Proteomes" id="UP000639396">
    <property type="component" value="Unassembled WGS sequence"/>
</dbReference>
<dbReference type="PROSITE" id="PS50949">
    <property type="entry name" value="HTH_GNTR"/>
    <property type="match status" value="1"/>
</dbReference>
<feature type="domain" description="HTH gntR-type" evidence="9">
    <location>
        <begin position="6"/>
        <end position="74"/>
    </location>
</feature>
<accession>A0A927C7F0</accession>
<gene>
    <name evidence="10" type="ORF">IDH45_02755</name>
</gene>
<evidence type="ECO:0000256" key="5">
    <source>
        <dbReference type="ARBA" id="ARBA00023136"/>
    </source>
</evidence>
<evidence type="ECO:0000256" key="8">
    <source>
        <dbReference type="ARBA" id="ARBA00023288"/>
    </source>
</evidence>
<proteinExistence type="predicted"/>
<dbReference type="RefSeq" id="WP_190924434.1">
    <property type="nucleotide sequence ID" value="NZ_JACXJA010000003.1"/>
</dbReference>
<keyword evidence="1" id="KW-1003">Cell membrane</keyword>
<evidence type="ECO:0000313" key="10">
    <source>
        <dbReference type="EMBL" id="MBD2860906.1"/>
    </source>
</evidence>
<evidence type="ECO:0000256" key="7">
    <source>
        <dbReference type="ARBA" id="ARBA00023163"/>
    </source>
</evidence>
<evidence type="ECO:0000256" key="2">
    <source>
        <dbReference type="ARBA" id="ARBA00022729"/>
    </source>
</evidence>
<keyword evidence="4" id="KW-0238">DNA-binding</keyword>
<dbReference type="InterPro" id="IPR050490">
    <property type="entry name" value="Bact_solute-bd_prot1"/>
</dbReference>
<evidence type="ECO:0000256" key="3">
    <source>
        <dbReference type="ARBA" id="ARBA00023015"/>
    </source>
</evidence>
<dbReference type="InterPro" id="IPR036388">
    <property type="entry name" value="WH-like_DNA-bd_sf"/>
</dbReference>
<keyword evidence="11" id="KW-1185">Reference proteome</keyword>
<dbReference type="InterPro" id="IPR006059">
    <property type="entry name" value="SBP"/>
</dbReference>
<dbReference type="InterPro" id="IPR000524">
    <property type="entry name" value="Tscrpt_reg_HTH_GntR"/>
</dbReference>
<evidence type="ECO:0000256" key="4">
    <source>
        <dbReference type="ARBA" id="ARBA00023125"/>
    </source>
</evidence>
<dbReference type="SMART" id="SM00345">
    <property type="entry name" value="HTH_GNTR"/>
    <property type="match status" value="1"/>
</dbReference>
<dbReference type="PANTHER" id="PTHR43649:SF33">
    <property type="entry name" value="POLYGALACTURONAN_RHAMNOGALACTURONAN-BINDING PROTEIN YTCQ"/>
    <property type="match status" value="1"/>
</dbReference>
<keyword evidence="8" id="KW-0449">Lipoprotein</keyword>
<dbReference type="SUPFAM" id="SSF53850">
    <property type="entry name" value="Periplasmic binding protein-like II"/>
    <property type="match status" value="1"/>
</dbReference>
<keyword evidence="6" id="KW-0564">Palmitate</keyword>
<dbReference type="Pfam" id="PF00392">
    <property type="entry name" value="GntR"/>
    <property type="match status" value="1"/>
</dbReference>